<keyword evidence="4" id="KW-1185">Reference proteome</keyword>
<keyword evidence="2" id="KW-0812">Transmembrane</keyword>
<keyword evidence="2" id="KW-1133">Transmembrane helix</keyword>
<evidence type="ECO:0000256" key="1">
    <source>
        <dbReference type="SAM" id="MobiDB-lite"/>
    </source>
</evidence>
<protein>
    <submittedName>
        <fullName evidence="3">Uncharacterized protein</fullName>
    </submittedName>
</protein>
<dbReference type="Proteomes" id="UP000650833">
    <property type="component" value="Unassembled WGS sequence"/>
</dbReference>
<comment type="caution">
    <text evidence="3">The sequence shown here is derived from an EMBL/GenBank/DDBJ whole genome shotgun (WGS) entry which is preliminary data.</text>
</comment>
<proteinExistence type="predicted"/>
<keyword evidence="2" id="KW-0472">Membrane</keyword>
<dbReference type="AlphaFoldDB" id="A0A8H7QDQ4"/>
<gene>
    <name evidence="3" type="ORF">INT46_001794</name>
</gene>
<sequence>MTNKLPTVASTASKSSPLEDIVAVEIENATTNNSSTSSDSSISTSTIPYYGSREPKQSIKETDRVIFQMMDDIQISKTTIKEKGNEIEIYKQDPLIVEKLTTHHGLLWRFRIVLSSIIIILLVVVTVVVSEITKKDHN</sequence>
<feature type="region of interest" description="Disordered" evidence="1">
    <location>
        <begin position="29"/>
        <end position="56"/>
    </location>
</feature>
<evidence type="ECO:0000313" key="3">
    <source>
        <dbReference type="EMBL" id="KAG2189915.1"/>
    </source>
</evidence>
<evidence type="ECO:0000313" key="4">
    <source>
        <dbReference type="Proteomes" id="UP000650833"/>
    </source>
</evidence>
<dbReference type="OrthoDB" id="2279623at2759"/>
<reference evidence="3" key="1">
    <citation type="submission" date="2020-12" db="EMBL/GenBank/DDBJ databases">
        <title>Metabolic potential, ecology and presence of endohyphal bacteria is reflected in genomic diversity of Mucoromycotina.</title>
        <authorList>
            <person name="Muszewska A."/>
            <person name="Okrasinska A."/>
            <person name="Steczkiewicz K."/>
            <person name="Drgas O."/>
            <person name="Orlowska M."/>
            <person name="Perlinska-Lenart U."/>
            <person name="Aleksandrzak-Piekarczyk T."/>
            <person name="Szatraj K."/>
            <person name="Zielenkiewicz U."/>
            <person name="Pilsyk S."/>
            <person name="Malc E."/>
            <person name="Mieczkowski P."/>
            <person name="Kruszewska J.S."/>
            <person name="Biernat P."/>
            <person name="Pawlowska J."/>
        </authorList>
    </citation>
    <scope>NUCLEOTIDE SEQUENCE</scope>
    <source>
        <strain evidence="3">CBS 226.32</strain>
    </source>
</reference>
<organism evidence="3 4">
    <name type="scientific">Mucor plumbeus</name>
    <dbReference type="NCBI Taxonomy" id="97098"/>
    <lineage>
        <taxon>Eukaryota</taxon>
        <taxon>Fungi</taxon>
        <taxon>Fungi incertae sedis</taxon>
        <taxon>Mucoromycota</taxon>
        <taxon>Mucoromycotina</taxon>
        <taxon>Mucoromycetes</taxon>
        <taxon>Mucorales</taxon>
        <taxon>Mucorineae</taxon>
        <taxon>Mucoraceae</taxon>
        <taxon>Mucor</taxon>
    </lineage>
</organism>
<dbReference type="EMBL" id="JAEPRC010001125">
    <property type="protein sequence ID" value="KAG2189915.1"/>
    <property type="molecule type" value="Genomic_DNA"/>
</dbReference>
<feature type="compositionally biased region" description="Low complexity" evidence="1">
    <location>
        <begin position="30"/>
        <end position="47"/>
    </location>
</feature>
<evidence type="ECO:0000256" key="2">
    <source>
        <dbReference type="SAM" id="Phobius"/>
    </source>
</evidence>
<accession>A0A8H7QDQ4</accession>
<feature type="transmembrane region" description="Helical" evidence="2">
    <location>
        <begin position="108"/>
        <end position="129"/>
    </location>
</feature>
<name>A0A8H7QDQ4_9FUNG</name>